<dbReference type="InterPro" id="IPR009057">
    <property type="entry name" value="Homeodomain-like_sf"/>
</dbReference>
<evidence type="ECO:0000256" key="1">
    <source>
        <dbReference type="ARBA" id="ARBA00022491"/>
    </source>
</evidence>
<sequence>MSDTSNNPSAIRSQEWLTDALLSLLEEKSFYKITIKEIAEQAVLDRSTFYRHFDSKNAVLERYLHQLAQEYLRRLDAGEIMDMGKVASIFITFWMENIDFIRIIRKNDLDSLLLKTFNKHLPSIHRLTENKFSYIISEENMEFALAFNAGGMWNILMKWVDSDFQHTYDDLIKAFEEITRFNYARQDMETKEK</sequence>
<feature type="DNA-binding region" description="H-T-H motif" evidence="3">
    <location>
        <begin position="34"/>
        <end position="53"/>
    </location>
</feature>
<dbReference type="PANTHER" id="PTHR43479:SF11">
    <property type="entry name" value="ACREF_ENVCD OPERON REPRESSOR-RELATED"/>
    <property type="match status" value="1"/>
</dbReference>
<dbReference type="GO" id="GO:0003677">
    <property type="term" value="F:DNA binding"/>
    <property type="evidence" value="ECO:0007669"/>
    <property type="project" value="UniProtKB-UniRule"/>
</dbReference>
<keyword evidence="6" id="KW-1185">Reference proteome</keyword>
<dbReference type="Gene3D" id="1.10.357.10">
    <property type="entry name" value="Tetracycline Repressor, domain 2"/>
    <property type="match status" value="1"/>
</dbReference>
<organism evidence="5 6">
    <name type="scientific">Oceanobacillus oncorhynchi</name>
    <dbReference type="NCBI Taxonomy" id="545501"/>
    <lineage>
        <taxon>Bacteria</taxon>
        <taxon>Bacillati</taxon>
        <taxon>Bacillota</taxon>
        <taxon>Bacilli</taxon>
        <taxon>Bacillales</taxon>
        <taxon>Bacillaceae</taxon>
        <taxon>Oceanobacillus</taxon>
    </lineage>
</organism>
<protein>
    <submittedName>
        <fullName evidence="5">Bacterial regulatory proteins, tetR family</fullName>
    </submittedName>
</protein>
<dbReference type="AlphaFoldDB" id="A0A0A1MPU1"/>
<proteinExistence type="predicted"/>
<evidence type="ECO:0000256" key="3">
    <source>
        <dbReference type="PROSITE-ProRule" id="PRU00335"/>
    </source>
</evidence>
<dbReference type="InterPro" id="IPR050624">
    <property type="entry name" value="HTH-type_Tx_Regulator"/>
</dbReference>
<dbReference type="Pfam" id="PF00440">
    <property type="entry name" value="TetR_N"/>
    <property type="match status" value="1"/>
</dbReference>
<dbReference type="PANTHER" id="PTHR43479">
    <property type="entry name" value="ACREF/ENVCD OPERON REPRESSOR-RELATED"/>
    <property type="match status" value="1"/>
</dbReference>
<dbReference type="STRING" id="545501.BN997_01482"/>
<dbReference type="SUPFAM" id="SSF46689">
    <property type="entry name" value="Homeodomain-like"/>
    <property type="match status" value="1"/>
</dbReference>
<accession>A0A0A1MPU1</accession>
<dbReference type="PROSITE" id="PS50977">
    <property type="entry name" value="HTH_TETR_2"/>
    <property type="match status" value="1"/>
</dbReference>
<evidence type="ECO:0000313" key="6">
    <source>
        <dbReference type="Proteomes" id="UP000040453"/>
    </source>
</evidence>
<evidence type="ECO:0000259" key="4">
    <source>
        <dbReference type="PROSITE" id="PS50977"/>
    </source>
</evidence>
<reference evidence="5 6" key="1">
    <citation type="submission" date="2014-11" db="EMBL/GenBank/DDBJ databases">
        <authorList>
            <person name="Urmite Genomes Urmite Genomes"/>
        </authorList>
    </citation>
    <scope>NUCLEOTIDE SEQUENCE [LARGE SCALE GENOMIC DNA]</scope>
    <source>
        <strain evidence="5 6">Oc5</strain>
    </source>
</reference>
<evidence type="ECO:0000256" key="2">
    <source>
        <dbReference type="ARBA" id="ARBA00023125"/>
    </source>
</evidence>
<dbReference type="Proteomes" id="UP000040453">
    <property type="component" value="Unassembled WGS sequence"/>
</dbReference>
<keyword evidence="2 3" id="KW-0238">DNA-binding</keyword>
<gene>
    <name evidence="5" type="ORF">BN997_01482</name>
</gene>
<evidence type="ECO:0000313" key="5">
    <source>
        <dbReference type="EMBL" id="CEI81647.1"/>
    </source>
</evidence>
<dbReference type="EMBL" id="CDGG01000001">
    <property type="protein sequence ID" value="CEI81647.1"/>
    <property type="molecule type" value="Genomic_DNA"/>
</dbReference>
<feature type="domain" description="HTH tetR-type" evidence="4">
    <location>
        <begin position="11"/>
        <end position="71"/>
    </location>
</feature>
<dbReference type="InterPro" id="IPR001647">
    <property type="entry name" value="HTH_TetR"/>
</dbReference>
<dbReference type="RefSeq" id="WP_052484941.1">
    <property type="nucleotide sequence ID" value="NZ_CDGG01000001.1"/>
</dbReference>
<dbReference type="PRINTS" id="PR00455">
    <property type="entry name" value="HTHTETR"/>
</dbReference>
<dbReference type="OrthoDB" id="9810250at2"/>
<keyword evidence="1" id="KW-0678">Repressor</keyword>
<name>A0A0A1MPU1_9BACI</name>